<feature type="signal peptide" evidence="1">
    <location>
        <begin position="1"/>
        <end position="21"/>
    </location>
</feature>
<reference evidence="3" key="1">
    <citation type="submission" date="2022-11" db="UniProtKB">
        <authorList>
            <consortium name="WormBaseParasite"/>
        </authorList>
    </citation>
    <scope>IDENTIFICATION</scope>
</reference>
<name>A0A915IRS3_ROMCU</name>
<evidence type="ECO:0000256" key="1">
    <source>
        <dbReference type="SAM" id="SignalP"/>
    </source>
</evidence>
<keyword evidence="1" id="KW-0732">Signal</keyword>
<protein>
    <submittedName>
        <fullName evidence="3">Uncharacterized protein</fullName>
    </submittedName>
</protein>
<dbReference type="OMA" id="RIPVECK"/>
<evidence type="ECO:0000313" key="2">
    <source>
        <dbReference type="Proteomes" id="UP000887565"/>
    </source>
</evidence>
<feature type="chain" id="PRO_5037850012" evidence="1">
    <location>
        <begin position="22"/>
        <end position="315"/>
    </location>
</feature>
<dbReference type="WBParaSite" id="nRc.2.0.1.t16089-RA">
    <property type="protein sequence ID" value="nRc.2.0.1.t16089-RA"/>
    <property type="gene ID" value="nRc.2.0.1.g16089"/>
</dbReference>
<accession>A0A915IRS3</accession>
<proteinExistence type="predicted"/>
<dbReference type="Proteomes" id="UP000887565">
    <property type="component" value="Unplaced"/>
</dbReference>
<organism evidence="2 3">
    <name type="scientific">Romanomermis culicivorax</name>
    <name type="common">Nematode worm</name>
    <dbReference type="NCBI Taxonomy" id="13658"/>
    <lineage>
        <taxon>Eukaryota</taxon>
        <taxon>Metazoa</taxon>
        <taxon>Ecdysozoa</taxon>
        <taxon>Nematoda</taxon>
        <taxon>Enoplea</taxon>
        <taxon>Dorylaimia</taxon>
        <taxon>Mermithida</taxon>
        <taxon>Mermithoidea</taxon>
        <taxon>Mermithidae</taxon>
        <taxon>Romanomermis</taxon>
    </lineage>
</organism>
<keyword evidence="2" id="KW-1185">Reference proteome</keyword>
<dbReference type="AlphaFoldDB" id="A0A915IRS3"/>
<evidence type="ECO:0000313" key="3">
    <source>
        <dbReference type="WBParaSite" id="nRc.2.0.1.t16089-RA"/>
    </source>
</evidence>
<sequence>MFKFLAIFHICGLFFIQFVSPSCNSSFKKYLNCIAESTGDPSKGKNLEDEFADDFEILASRSFDPSRTSNNGRCVLSNAELKTDIFGDDGPLRNCPDCQKIAKDLKKKIFDAPEDVRLCLRLELADAVVDELQPCIARELNDPNFRVPPLPDFDEGSSSFQDVILKAVSYRVMAYSRLYACGGVSVTRANATQAALQNKAGLFKNHCGLSSSCKQKINPSCNDDFFKVEKATCKCMFVKKDEWHAKFEIVRDSIENFQSQDICSKSIKDAVGGWRYKLQSALRKCVPARDNLLATLSIDKAIDTACGDFTKFDVS</sequence>